<name>A0A9D5AUW6_PEA</name>
<organism evidence="1 2">
    <name type="scientific">Pisum sativum</name>
    <name type="common">Garden pea</name>
    <name type="synonym">Lathyrus oleraceus</name>
    <dbReference type="NCBI Taxonomy" id="3888"/>
    <lineage>
        <taxon>Eukaryota</taxon>
        <taxon>Viridiplantae</taxon>
        <taxon>Streptophyta</taxon>
        <taxon>Embryophyta</taxon>
        <taxon>Tracheophyta</taxon>
        <taxon>Spermatophyta</taxon>
        <taxon>Magnoliopsida</taxon>
        <taxon>eudicotyledons</taxon>
        <taxon>Gunneridae</taxon>
        <taxon>Pentapetalae</taxon>
        <taxon>rosids</taxon>
        <taxon>fabids</taxon>
        <taxon>Fabales</taxon>
        <taxon>Fabaceae</taxon>
        <taxon>Papilionoideae</taxon>
        <taxon>50 kb inversion clade</taxon>
        <taxon>NPAAA clade</taxon>
        <taxon>Hologalegina</taxon>
        <taxon>IRL clade</taxon>
        <taxon>Fabeae</taxon>
        <taxon>Lathyrus</taxon>
    </lineage>
</organism>
<dbReference type="Gramene" id="Psat04G0598800-T1">
    <property type="protein sequence ID" value="KAI5422783.1"/>
    <property type="gene ID" value="KIW84_045988"/>
</dbReference>
<gene>
    <name evidence="1" type="ORF">KIW84_045988</name>
</gene>
<dbReference type="AlphaFoldDB" id="A0A9D5AUW6"/>
<reference evidence="1 2" key="1">
    <citation type="journal article" date="2022" name="Nat. Genet.">
        <title>Improved pea reference genome and pan-genome highlight genomic features and evolutionary characteristics.</title>
        <authorList>
            <person name="Yang T."/>
            <person name="Liu R."/>
            <person name="Luo Y."/>
            <person name="Hu S."/>
            <person name="Wang D."/>
            <person name="Wang C."/>
            <person name="Pandey M.K."/>
            <person name="Ge S."/>
            <person name="Xu Q."/>
            <person name="Li N."/>
            <person name="Li G."/>
            <person name="Huang Y."/>
            <person name="Saxena R.K."/>
            <person name="Ji Y."/>
            <person name="Li M."/>
            <person name="Yan X."/>
            <person name="He Y."/>
            <person name="Liu Y."/>
            <person name="Wang X."/>
            <person name="Xiang C."/>
            <person name="Varshney R.K."/>
            <person name="Ding H."/>
            <person name="Gao S."/>
            <person name="Zong X."/>
        </authorList>
    </citation>
    <scope>NUCLEOTIDE SEQUENCE [LARGE SCALE GENOMIC DNA]</scope>
    <source>
        <strain evidence="1 2">cv. Zhongwan 6</strain>
    </source>
</reference>
<sequence>MWTFTAGKRLFTAANSLEYNMCCLMLAGGHVGFDQWKGLWLRLMQGYDSRMMKLAVGDDSCRVLDLLQDSVWKSVSRQRVFDFLIETRLRSEWDSLSIDRDLTPAFKTSGATIH</sequence>
<protein>
    <submittedName>
        <fullName evidence="1">Uncharacterized protein</fullName>
    </submittedName>
</protein>
<dbReference type="EMBL" id="JAMSHJ010000004">
    <property type="protein sequence ID" value="KAI5422783.1"/>
    <property type="molecule type" value="Genomic_DNA"/>
</dbReference>
<evidence type="ECO:0000313" key="1">
    <source>
        <dbReference type="EMBL" id="KAI5422783.1"/>
    </source>
</evidence>
<dbReference type="Proteomes" id="UP001058974">
    <property type="component" value="Chromosome 4"/>
</dbReference>
<comment type="caution">
    <text evidence="1">The sequence shown here is derived from an EMBL/GenBank/DDBJ whole genome shotgun (WGS) entry which is preliminary data.</text>
</comment>
<evidence type="ECO:0000313" key="2">
    <source>
        <dbReference type="Proteomes" id="UP001058974"/>
    </source>
</evidence>
<accession>A0A9D5AUW6</accession>
<keyword evidence="2" id="KW-1185">Reference proteome</keyword>
<proteinExistence type="predicted"/>